<sequence>MKTRIAILGIGGVGGFYGGLLASYYKNDPSIEIIFVARGDNYQVISTSGIEVYTDKEKWVGKPNLVVDHIKKAGKLDYIILATKGYDLEPVISDLKEVVDDSTVILPLLNGVEAFELLASAFKEGQVWKGCTYIVTRLKEPGVVDNPSGRQRILFGLDKELTPQMSFFEKILTDAGINALATCDISREVWEKYILVSSSATATTYYNSCFGGVMEHHADVMHQLLIEISSLARAKGITLSADIVDVVEGRLKAIPYESTTSMHSDFLSGKLSNELGIMTGYIVKEAVKYGVEVPKYKEMFENLSQRTGEKYLK</sequence>
<comment type="catalytic activity">
    <reaction evidence="8 9">
        <text>(R)-pantoate + NADP(+) = 2-dehydropantoate + NADPH + H(+)</text>
        <dbReference type="Rhea" id="RHEA:16233"/>
        <dbReference type="ChEBI" id="CHEBI:11561"/>
        <dbReference type="ChEBI" id="CHEBI:15378"/>
        <dbReference type="ChEBI" id="CHEBI:15980"/>
        <dbReference type="ChEBI" id="CHEBI:57783"/>
        <dbReference type="ChEBI" id="CHEBI:58349"/>
        <dbReference type="EC" id="1.1.1.169"/>
    </reaction>
</comment>
<keyword evidence="14" id="KW-1185">Reference proteome</keyword>
<name>A0A6I3LFS6_9FLAO</name>
<comment type="pathway">
    <text evidence="1 9">Cofactor biosynthesis; (R)-pantothenate biosynthesis; (R)-pantoate from 3-methyl-2-oxobutanoate: step 2/2.</text>
</comment>
<dbReference type="OrthoDB" id="9796561at2"/>
<dbReference type="InterPro" id="IPR008927">
    <property type="entry name" value="6-PGluconate_DH-like_C_sf"/>
</dbReference>
<comment type="similarity">
    <text evidence="2 9">Belongs to the ketopantoate reductase family.</text>
</comment>
<dbReference type="InterPro" id="IPR051402">
    <property type="entry name" value="KPR-Related"/>
</dbReference>
<dbReference type="GO" id="GO:0015940">
    <property type="term" value="P:pantothenate biosynthetic process"/>
    <property type="evidence" value="ECO:0007669"/>
    <property type="project" value="UniProtKB-UniPathway"/>
</dbReference>
<dbReference type="GO" id="GO:0005737">
    <property type="term" value="C:cytoplasm"/>
    <property type="evidence" value="ECO:0007669"/>
    <property type="project" value="TreeGrafter"/>
</dbReference>
<dbReference type="InterPro" id="IPR036291">
    <property type="entry name" value="NAD(P)-bd_dom_sf"/>
</dbReference>
<feature type="transmembrane region" description="Helical" evidence="10">
    <location>
        <begin position="5"/>
        <end position="25"/>
    </location>
</feature>
<dbReference type="Proteomes" id="UP000438760">
    <property type="component" value="Unassembled WGS sequence"/>
</dbReference>
<dbReference type="InterPro" id="IPR013328">
    <property type="entry name" value="6PGD_dom2"/>
</dbReference>
<proteinExistence type="inferred from homology"/>
<keyword evidence="10" id="KW-1133">Transmembrane helix</keyword>
<dbReference type="Gene3D" id="1.10.1040.10">
    <property type="entry name" value="N-(1-d-carboxylethyl)-l-norvaline Dehydrogenase, domain 2"/>
    <property type="match status" value="1"/>
</dbReference>
<evidence type="ECO:0000313" key="14">
    <source>
        <dbReference type="Proteomes" id="UP000438760"/>
    </source>
</evidence>
<comment type="caution">
    <text evidence="13">The sequence shown here is derived from an EMBL/GenBank/DDBJ whole genome shotgun (WGS) entry which is preliminary data.</text>
</comment>
<keyword evidence="5 9" id="KW-0521">NADP</keyword>
<keyword evidence="9" id="KW-0566">Pantothenate biosynthesis</keyword>
<dbReference type="GO" id="GO:0008677">
    <property type="term" value="F:2-dehydropantoate 2-reductase activity"/>
    <property type="evidence" value="ECO:0007669"/>
    <property type="project" value="UniProtKB-EC"/>
</dbReference>
<dbReference type="InterPro" id="IPR013332">
    <property type="entry name" value="KPR_N"/>
</dbReference>
<reference evidence="13 14" key="1">
    <citation type="submission" date="2019-11" db="EMBL/GenBank/DDBJ databases">
        <title>Genome of Strain BIT-d1.</title>
        <authorList>
            <person name="Yang Y."/>
        </authorList>
    </citation>
    <scope>NUCLEOTIDE SEQUENCE [LARGE SCALE GENOMIC DNA]</scope>
    <source>
        <strain evidence="13 14">BIT-d1</strain>
    </source>
</reference>
<evidence type="ECO:0000313" key="13">
    <source>
        <dbReference type="EMBL" id="MTG98329.1"/>
    </source>
</evidence>
<evidence type="ECO:0000256" key="10">
    <source>
        <dbReference type="SAM" id="Phobius"/>
    </source>
</evidence>
<dbReference type="InterPro" id="IPR013752">
    <property type="entry name" value="KPA_reductase"/>
</dbReference>
<evidence type="ECO:0000256" key="8">
    <source>
        <dbReference type="ARBA" id="ARBA00048793"/>
    </source>
</evidence>
<dbReference type="EC" id="1.1.1.169" evidence="3 9"/>
<dbReference type="PANTHER" id="PTHR21708">
    <property type="entry name" value="PROBABLE 2-DEHYDROPANTOATE 2-REDUCTASE"/>
    <property type="match status" value="1"/>
</dbReference>
<dbReference type="PANTHER" id="PTHR21708:SF26">
    <property type="entry name" value="2-DEHYDROPANTOATE 2-REDUCTASE"/>
    <property type="match status" value="1"/>
</dbReference>
<dbReference type="AlphaFoldDB" id="A0A6I3LFS6"/>
<evidence type="ECO:0000259" key="12">
    <source>
        <dbReference type="Pfam" id="PF08546"/>
    </source>
</evidence>
<dbReference type="EMBL" id="WMJX01000017">
    <property type="protein sequence ID" value="MTG98329.1"/>
    <property type="molecule type" value="Genomic_DNA"/>
</dbReference>
<accession>A0A6I3LFS6</accession>
<feature type="domain" description="Ketopantoate reductase N-terminal" evidence="11">
    <location>
        <begin position="5"/>
        <end position="156"/>
    </location>
</feature>
<keyword evidence="10" id="KW-0472">Membrane</keyword>
<evidence type="ECO:0000256" key="2">
    <source>
        <dbReference type="ARBA" id="ARBA00007870"/>
    </source>
</evidence>
<dbReference type="Gene3D" id="3.40.50.720">
    <property type="entry name" value="NAD(P)-binding Rossmann-like Domain"/>
    <property type="match status" value="1"/>
</dbReference>
<dbReference type="InterPro" id="IPR003710">
    <property type="entry name" value="ApbA"/>
</dbReference>
<evidence type="ECO:0000256" key="5">
    <source>
        <dbReference type="ARBA" id="ARBA00022857"/>
    </source>
</evidence>
<gene>
    <name evidence="13" type="ORF">GJV76_09350</name>
</gene>
<keyword evidence="10" id="KW-0812">Transmembrane</keyword>
<dbReference type="SUPFAM" id="SSF51735">
    <property type="entry name" value="NAD(P)-binding Rossmann-fold domains"/>
    <property type="match status" value="1"/>
</dbReference>
<organism evidence="13 14">
    <name type="scientific">Myroides albus</name>
    <dbReference type="NCBI Taxonomy" id="2562892"/>
    <lineage>
        <taxon>Bacteria</taxon>
        <taxon>Pseudomonadati</taxon>
        <taxon>Bacteroidota</taxon>
        <taxon>Flavobacteriia</taxon>
        <taxon>Flavobacteriales</taxon>
        <taxon>Flavobacteriaceae</taxon>
        <taxon>Myroides</taxon>
    </lineage>
</organism>
<feature type="domain" description="Ketopantoate reductase C-terminal" evidence="12">
    <location>
        <begin position="184"/>
        <end position="304"/>
    </location>
</feature>
<evidence type="ECO:0000256" key="6">
    <source>
        <dbReference type="ARBA" id="ARBA00023002"/>
    </source>
</evidence>
<evidence type="ECO:0000256" key="7">
    <source>
        <dbReference type="ARBA" id="ARBA00032024"/>
    </source>
</evidence>
<dbReference type="NCBIfam" id="TIGR00745">
    <property type="entry name" value="apbA_panE"/>
    <property type="match status" value="1"/>
</dbReference>
<comment type="function">
    <text evidence="9">Catalyzes the NADPH-dependent reduction of ketopantoate into pantoic acid.</text>
</comment>
<dbReference type="Pfam" id="PF02558">
    <property type="entry name" value="ApbA"/>
    <property type="match status" value="1"/>
</dbReference>
<keyword evidence="6 9" id="KW-0560">Oxidoreductase</keyword>
<protein>
    <recommendedName>
        <fullName evidence="4 9">2-dehydropantoate 2-reductase</fullName>
        <ecNumber evidence="3 9">1.1.1.169</ecNumber>
    </recommendedName>
    <alternativeName>
        <fullName evidence="7 9">Ketopantoate reductase</fullName>
    </alternativeName>
</protein>
<dbReference type="SUPFAM" id="SSF48179">
    <property type="entry name" value="6-phosphogluconate dehydrogenase C-terminal domain-like"/>
    <property type="match status" value="1"/>
</dbReference>
<evidence type="ECO:0000256" key="4">
    <source>
        <dbReference type="ARBA" id="ARBA00019465"/>
    </source>
</evidence>
<evidence type="ECO:0000256" key="1">
    <source>
        <dbReference type="ARBA" id="ARBA00004994"/>
    </source>
</evidence>
<evidence type="ECO:0000256" key="9">
    <source>
        <dbReference type="RuleBase" id="RU362068"/>
    </source>
</evidence>
<evidence type="ECO:0000259" key="11">
    <source>
        <dbReference type="Pfam" id="PF02558"/>
    </source>
</evidence>
<dbReference type="UniPathway" id="UPA00028">
    <property type="reaction ID" value="UER00004"/>
</dbReference>
<dbReference type="Pfam" id="PF08546">
    <property type="entry name" value="ApbA_C"/>
    <property type="match status" value="1"/>
</dbReference>
<evidence type="ECO:0000256" key="3">
    <source>
        <dbReference type="ARBA" id="ARBA00013014"/>
    </source>
</evidence>
<dbReference type="RefSeq" id="WP_155092355.1">
    <property type="nucleotide sequence ID" value="NZ_CP102754.1"/>
</dbReference>